<dbReference type="InterPro" id="IPR014729">
    <property type="entry name" value="Rossmann-like_a/b/a_fold"/>
</dbReference>
<feature type="binding site" evidence="12">
    <location>
        <position position="294"/>
    </location>
    <ligand>
        <name>ATP</name>
        <dbReference type="ChEBI" id="CHEBI:30616"/>
    </ligand>
</feature>
<dbReference type="EMBL" id="PHUJ01000003">
    <property type="protein sequence ID" value="PKB32865.1"/>
    <property type="molecule type" value="Genomic_DNA"/>
</dbReference>
<feature type="binding site" evidence="12">
    <location>
        <position position="105"/>
    </location>
    <ligand>
        <name>L-glutamine</name>
        <dbReference type="ChEBI" id="CHEBI:58359"/>
    </ligand>
</feature>
<dbReference type="PIRSF" id="PIRSF001589">
    <property type="entry name" value="Asn_synthetase_glu-h"/>
    <property type="match status" value="1"/>
</dbReference>
<keyword evidence="8 11" id="KW-0315">Glutamine amidotransferase</keyword>
<dbReference type="PROSITE" id="PS51278">
    <property type="entry name" value="GATASE_TYPE_2"/>
    <property type="match status" value="1"/>
</dbReference>
<dbReference type="Proteomes" id="UP000232453">
    <property type="component" value="Unassembled WGS sequence"/>
</dbReference>
<reference evidence="15 18" key="1">
    <citation type="submission" date="2020-07" db="EMBL/GenBank/DDBJ databases">
        <title>Sequencing the genomes of 1000 actinobacteria strains.</title>
        <authorList>
            <person name="Klenk H.-P."/>
        </authorList>
    </citation>
    <scope>NUCLEOTIDE SEQUENCE [LARGE SCALE GENOMIC DNA]</scope>
    <source>
        <strain evidence="16 17">DSM 44104</strain>
        <strain evidence="15 18">DSM 44749</strain>
    </source>
</reference>
<keyword evidence="3 15" id="KW-0436">Ligase</keyword>
<dbReference type="AlphaFoldDB" id="A0A852W458"/>
<dbReference type="GO" id="GO:0006529">
    <property type="term" value="P:asparagine biosynthetic process"/>
    <property type="evidence" value="ECO:0007669"/>
    <property type="project" value="UniProtKB-KW"/>
</dbReference>
<comment type="caution">
    <text evidence="15">The sequence shown here is derived from an EMBL/GenBank/DDBJ whole genome shotgun (WGS) entry which is preliminary data.</text>
</comment>
<evidence type="ECO:0000256" key="5">
    <source>
        <dbReference type="ARBA" id="ARBA00022741"/>
    </source>
</evidence>
<dbReference type="GO" id="GO:0004066">
    <property type="term" value="F:asparagine synthase (glutamine-hydrolyzing) activity"/>
    <property type="evidence" value="ECO:0007669"/>
    <property type="project" value="UniProtKB-EC"/>
</dbReference>
<feature type="site" description="Important for beta-aspartyl-AMP intermediate formation" evidence="13">
    <location>
        <position position="369"/>
    </location>
</feature>
<comment type="similarity">
    <text evidence="1">Belongs to the asparagine synthetase family.</text>
</comment>
<gene>
    <name evidence="16" type="ORF">ATL51_4606</name>
    <name evidence="15" type="ORF">HDA37_001859</name>
</gene>
<sequence>MEPMCGIVAAFGGPTAWPGGEPADPGKYERMLARVAHRGPDDTGVQVVGNAWLGHQRLSIMDVSGGHQPMSDAARTAWIVGNGEIYNHERIAKAFPDGTVRTKSDTEAALHAVMWDGQAAVASLNGMFAVAMGRTDGAGLVARDPFGVKPLYWVPPAELRDGGGGASGAVPYTAPDPSETVLFASELRAFDPEDRPYVRSFPPGCLWSPSSGLVRFADAVPVEVRPARRAIRPGWDDADLSRVREAVVSAVRRRMMSDVGVGVFLSGGLDSALVAAIAAQEARARGEQLPTFAVGTAESGDLIAARKVAAHIGSDHHEILVTPEDIAEALDHAVEVIEHYDPALVRSAVPNLILAREAAKKVKVVLTGEGADELFAGYSYIHGPEYADPDTLQAELVRSLEQLHHLNLQRCDRTTMYFGLEAREPFLDSGLVRAALALPPEWKQCPDGRPEKAILREAFEGWLPEDLLWRGKEQFGDGSGAGTVLAELAARKAAAAADTGVTDGVPEHPSDSWPLRSEEEVLYHGIWRSHFDGIRPDHVLGAFATA</sequence>
<dbReference type="Proteomes" id="UP000549695">
    <property type="component" value="Unassembled WGS sequence"/>
</dbReference>
<evidence type="ECO:0000313" key="16">
    <source>
        <dbReference type="EMBL" id="PKB32865.1"/>
    </source>
</evidence>
<evidence type="ECO:0000256" key="1">
    <source>
        <dbReference type="ARBA" id="ARBA00005752"/>
    </source>
</evidence>
<evidence type="ECO:0000256" key="7">
    <source>
        <dbReference type="ARBA" id="ARBA00022888"/>
    </source>
</evidence>
<dbReference type="GO" id="GO:0005829">
    <property type="term" value="C:cytosol"/>
    <property type="evidence" value="ECO:0007669"/>
    <property type="project" value="TreeGrafter"/>
</dbReference>
<evidence type="ECO:0000313" key="15">
    <source>
        <dbReference type="EMBL" id="NYG01574.1"/>
    </source>
</evidence>
<evidence type="ECO:0000256" key="10">
    <source>
        <dbReference type="ARBA" id="ARBA00048741"/>
    </source>
</evidence>
<proteinExistence type="inferred from homology"/>
<dbReference type="InterPro" id="IPR033738">
    <property type="entry name" value="AsnB_N"/>
</dbReference>
<dbReference type="PANTHER" id="PTHR11772:SF2">
    <property type="entry name" value="ASPARAGINE SYNTHETASE [GLUTAMINE-HYDROLYZING]"/>
    <property type="match status" value="1"/>
</dbReference>
<dbReference type="GO" id="GO:0005524">
    <property type="term" value="F:ATP binding"/>
    <property type="evidence" value="ECO:0007669"/>
    <property type="project" value="UniProtKB-KW"/>
</dbReference>
<dbReference type="Gene3D" id="3.40.50.620">
    <property type="entry name" value="HUPs"/>
    <property type="match status" value="1"/>
</dbReference>
<evidence type="ECO:0000256" key="8">
    <source>
        <dbReference type="ARBA" id="ARBA00022962"/>
    </source>
</evidence>
<comment type="catalytic activity">
    <reaction evidence="10">
        <text>L-aspartate + L-glutamine + ATP + H2O = L-asparagine + L-glutamate + AMP + diphosphate + H(+)</text>
        <dbReference type="Rhea" id="RHEA:12228"/>
        <dbReference type="ChEBI" id="CHEBI:15377"/>
        <dbReference type="ChEBI" id="CHEBI:15378"/>
        <dbReference type="ChEBI" id="CHEBI:29985"/>
        <dbReference type="ChEBI" id="CHEBI:29991"/>
        <dbReference type="ChEBI" id="CHEBI:30616"/>
        <dbReference type="ChEBI" id="CHEBI:33019"/>
        <dbReference type="ChEBI" id="CHEBI:58048"/>
        <dbReference type="ChEBI" id="CHEBI:58359"/>
        <dbReference type="ChEBI" id="CHEBI:456215"/>
        <dbReference type="EC" id="6.3.5.4"/>
    </reaction>
</comment>
<dbReference type="InterPro" id="IPR006426">
    <property type="entry name" value="Asn_synth_AEB"/>
</dbReference>
<dbReference type="EMBL" id="JACCCZ010000001">
    <property type="protein sequence ID" value="NYG01574.1"/>
    <property type="molecule type" value="Genomic_DNA"/>
</dbReference>
<organism evidence="15 18">
    <name type="scientific">Pseudonocardia alni</name>
    <name type="common">Amycolata alni</name>
    <dbReference type="NCBI Taxonomy" id="33907"/>
    <lineage>
        <taxon>Bacteria</taxon>
        <taxon>Bacillati</taxon>
        <taxon>Actinomycetota</taxon>
        <taxon>Actinomycetes</taxon>
        <taxon>Pseudonocardiales</taxon>
        <taxon>Pseudonocardiaceae</taxon>
        <taxon>Pseudonocardia</taxon>
    </lineage>
</organism>
<evidence type="ECO:0000256" key="12">
    <source>
        <dbReference type="PIRSR" id="PIRSR001589-2"/>
    </source>
</evidence>
<dbReference type="CDD" id="cd01991">
    <property type="entry name" value="Asn_synthase_B_C"/>
    <property type="match status" value="1"/>
</dbReference>
<dbReference type="Gene3D" id="3.60.20.10">
    <property type="entry name" value="Glutamine Phosphoribosylpyrophosphate, subunit 1, domain 1"/>
    <property type="match status" value="1"/>
</dbReference>
<evidence type="ECO:0000313" key="18">
    <source>
        <dbReference type="Proteomes" id="UP000549695"/>
    </source>
</evidence>
<keyword evidence="18" id="KW-1185">Reference proteome</keyword>
<dbReference type="InterPro" id="IPR029055">
    <property type="entry name" value="Ntn_hydrolases_N"/>
</dbReference>
<keyword evidence="6 12" id="KW-0067">ATP-binding</keyword>
<accession>A0A852W458</accession>
<dbReference type="GeneID" id="98051639"/>
<keyword evidence="7 11" id="KW-0061">Asparagine biosynthesis</keyword>
<feature type="domain" description="Glutamine amidotransferase type-2" evidence="14">
    <location>
        <begin position="5"/>
        <end position="212"/>
    </location>
</feature>
<accession>A0AA44USV2</accession>
<dbReference type="CDD" id="cd00712">
    <property type="entry name" value="AsnB"/>
    <property type="match status" value="1"/>
</dbReference>
<dbReference type="SUPFAM" id="SSF52402">
    <property type="entry name" value="Adenine nucleotide alpha hydrolases-like"/>
    <property type="match status" value="1"/>
</dbReference>
<dbReference type="Pfam" id="PF13537">
    <property type="entry name" value="GATase_7"/>
    <property type="match status" value="1"/>
</dbReference>
<dbReference type="InterPro" id="IPR050795">
    <property type="entry name" value="Asn_Synthetase"/>
</dbReference>
<evidence type="ECO:0000256" key="4">
    <source>
        <dbReference type="ARBA" id="ARBA00022605"/>
    </source>
</evidence>
<keyword evidence="5 12" id="KW-0547">Nucleotide-binding</keyword>
<name>A0A852W458_PSEA5</name>
<comment type="pathway">
    <text evidence="9">Amino-acid biosynthesis.</text>
</comment>
<evidence type="ECO:0000259" key="14">
    <source>
        <dbReference type="PROSITE" id="PS51278"/>
    </source>
</evidence>
<evidence type="ECO:0000313" key="17">
    <source>
        <dbReference type="Proteomes" id="UP000232453"/>
    </source>
</evidence>
<dbReference type="InterPro" id="IPR017932">
    <property type="entry name" value="GATase_2_dom"/>
</dbReference>
<dbReference type="InterPro" id="IPR001962">
    <property type="entry name" value="Asn_synthase"/>
</dbReference>
<evidence type="ECO:0000256" key="6">
    <source>
        <dbReference type="ARBA" id="ARBA00022840"/>
    </source>
</evidence>
<feature type="active site" description="For GATase activity" evidence="11">
    <location>
        <position position="5"/>
    </location>
</feature>
<dbReference type="Pfam" id="PF00733">
    <property type="entry name" value="Asn_synthase"/>
    <property type="match status" value="2"/>
</dbReference>
<evidence type="ECO:0000256" key="9">
    <source>
        <dbReference type="ARBA" id="ARBA00029440"/>
    </source>
</evidence>
<dbReference type="RefSeq" id="WP_308292881.1">
    <property type="nucleotide sequence ID" value="NZ_BAAAJZ010000015.1"/>
</dbReference>
<dbReference type="PANTHER" id="PTHR11772">
    <property type="entry name" value="ASPARAGINE SYNTHETASE"/>
    <property type="match status" value="1"/>
</dbReference>
<evidence type="ECO:0000256" key="13">
    <source>
        <dbReference type="PIRSR" id="PIRSR001589-3"/>
    </source>
</evidence>
<keyword evidence="4 11" id="KW-0028">Amino-acid biosynthesis</keyword>
<evidence type="ECO:0000256" key="3">
    <source>
        <dbReference type="ARBA" id="ARBA00022598"/>
    </source>
</evidence>
<dbReference type="SUPFAM" id="SSF56235">
    <property type="entry name" value="N-terminal nucleophile aminohydrolases (Ntn hydrolases)"/>
    <property type="match status" value="1"/>
</dbReference>
<evidence type="ECO:0000256" key="2">
    <source>
        <dbReference type="ARBA" id="ARBA00012737"/>
    </source>
</evidence>
<protein>
    <recommendedName>
        <fullName evidence="2">asparagine synthase (glutamine-hydrolyzing)</fullName>
        <ecNumber evidence="2">6.3.5.4</ecNumber>
    </recommendedName>
</protein>
<evidence type="ECO:0000256" key="11">
    <source>
        <dbReference type="PIRSR" id="PIRSR001589-1"/>
    </source>
</evidence>
<dbReference type="EC" id="6.3.5.4" evidence="2"/>